<evidence type="ECO:0000256" key="4">
    <source>
        <dbReference type="ARBA" id="ARBA00022989"/>
    </source>
</evidence>
<name>A0A7J5AYQ9_9MICO</name>
<dbReference type="Proteomes" id="UP000490386">
    <property type="component" value="Unassembled WGS sequence"/>
</dbReference>
<reference evidence="9 10" key="1">
    <citation type="submission" date="2019-09" db="EMBL/GenBank/DDBJ databases">
        <title>Phylogeny of genus Pseudoclavibacter and closely related genus.</title>
        <authorList>
            <person name="Li Y."/>
        </authorList>
    </citation>
    <scope>NUCLEOTIDE SEQUENCE [LARGE SCALE GENOMIC DNA]</scope>
    <source>
        <strain evidence="9 10">THG-MD12</strain>
    </source>
</reference>
<gene>
    <name evidence="9" type="ORF">F8O03_14000</name>
</gene>
<dbReference type="Gene3D" id="1.20.1640.10">
    <property type="entry name" value="Multidrug efflux transporter AcrB transmembrane domain"/>
    <property type="match status" value="2"/>
</dbReference>
<evidence type="ECO:0000313" key="9">
    <source>
        <dbReference type="EMBL" id="KAB1636690.1"/>
    </source>
</evidence>
<evidence type="ECO:0000256" key="7">
    <source>
        <dbReference type="SAM" id="Phobius"/>
    </source>
</evidence>
<dbReference type="PANTHER" id="PTHR33406:SF13">
    <property type="entry name" value="MEMBRANE PROTEIN YDFJ"/>
    <property type="match status" value="1"/>
</dbReference>
<comment type="caution">
    <text evidence="9">The sequence shown here is derived from an EMBL/GenBank/DDBJ whole genome shotgun (WGS) entry which is preliminary data.</text>
</comment>
<keyword evidence="4 7" id="KW-1133">Transmembrane helix</keyword>
<feature type="transmembrane region" description="Helical" evidence="7">
    <location>
        <begin position="307"/>
        <end position="332"/>
    </location>
</feature>
<feature type="transmembrane region" description="Helical" evidence="7">
    <location>
        <begin position="208"/>
        <end position="228"/>
    </location>
</feature>
<comment type="subcellular location">
    <subcellularLocation>
        <location evidence="1">Cell membrane</location>
        <topology evidence="1">Multi-pass membrane protein</topology>
    </subcellularLocation>
</comment>
<keyword evidence="10" id="KW-1185">Reference proteome</keyword>
<feature type="transmembrane region" description="Helical" evidence="7">
    <location>
        <begin position="635"/>
        <end position="657"/>
    </location>
</feature>
<dbReference type="EMBL" id="WBJX01000005">
    <property type="protein sequence ID" value="KAB1636690.1"/>
    <property type="molecule type" value="Genomic_DNA"/>
</dbReference>
<proteinExistence type="predicted"/>
<keyword evidence="3 7" id="KW-0812">Transmembrane</keyword>
<sequence length="986" mass="101996">MALLLFRISRGSYRHPWRVLSAWLLLLALALGVGVAAGGALKESFAIPGTQSQAALDRLGEVFPEAAGASASVVVVTPAGDSIEDEPYRSAIDAASERIGELDGVSQALSPFSEYATDAVSDDAEAGIIRVQFDGTSEDISDELIADVTEAGTSLQDSGLQVGFDGQIFQNLEYGLTPTEILGVVFAAIVLLVAFGSVLAAGLPLASAIVGVGVTMGGILFAAKFMVVSSATPLLAVMIGLAVGIDYALFVVSRHRTQLANGMDAEESTATAVGTAGNAVVFAGVTVMIALLGLVIVGIPFLSVMGIAAAAAVFTAMAAVITLVPALLGFAGERMRPKAGSRAFRRETGADAKPTMGRRWVRLVMKAPLPFALAVIAILGTLAIPALDLKLALPSGASEPEDSVAHVGYDLVAEHFGPGANGPLIVMVDITQGDNETLLDDLQLIADRVADVDGVDTVGDPLPNTTVDSAIIQVVPSTGPDDDETLRVVGEIRDLGDELEAETGMATSVTGATAIALDISDRLNQALLPFAAVVVGLSFFLLMMVFRSILVPLKAALSFLLSVFAAFGVVVAIFQWGWFADALHVVPGPIISFMPILLMAIIFGLAMDYEVFLVSGMREAYVRSGDARNAVETGFANGARVVTAAALIMFFVFAAFVPEGAGVIKAIALGLAAGIFFDAFLVRMTLVPAIMAMLGKRAWALPAWLERILPDLDVEGEHLRHYRQNVEWMREQPDGIAMGELVAGTETTATRPVTGGIERGGVLLVEGQLAERRLLAATLAGRIEPVAGHAHAHGHLTPGDESALMRRVAVVDASTLDARSAELTVGALLEERLRLGRGAAGGPVPAALVDQGVAEVSAAAARLRDGSPRVQTDTNLGELRPASRGVALARIALAENPEVLIVDLGPGAEPEVATRLASSLLAEVSTLAPPDTTIVLGLPSGLDPAAIVGAARRPAGRIRLDAAPGASADAAPSTHAATSTHKGALA</sequence>
<dbReference type="GO" id="GO:0005886">
    <property type="term" value="C:plasma membrane"/>
    <property type="evidence" value="ECO:0007669"/>
    <property type="project" value="UniProtKB-SubCell"/>
</dbReference>
<feature type="transmembrane region" description="Helical" evidence="7">
    <location>
        <begin position="363"/>
        <end position="384"/>
    </location>
</feature>
<evidence type="ECO:0000256" key="6">
    <source>
        <dbReference type="SAM" id="MobiDB-lite"/>
    </source>
</evidence>
<evidence type="ECO:0000256" key="2">
    <source>
        <dbReference type="ARBA" id="ARBA00022475"/>
    </source>
</evidence>
<organism evidence="9 10">
    <name type="scientific">Pseudoclavibacter terrae</name>
    <dbReference type="NCBI Taxonomy" id="1530195"/>
    <lineage>
        <taxon>Bacteria</taxon>
        <taxon>Bacillati</taxon>
        <taxon>Actinomycetota</taxon>
        <taxon>Actinomycetes</taxon>
        <taxon>Micrococcales</taxon>
        <taxon>Microbacteriaceae</taxon>
        <taxon>Pseudoclavibacter</taxon>
    </lineage>
</organism>
<feature type="transmembrane region" description="Helical" evidence="7">
    <location>
        <begin position="590"/>
        <end position="614"/>
    </location>
</feature>
<dbReference type="InterPro" id="IPR050545">
    <property type="entry name" value="Mycobact_MmpL"/>
</dbReference>
<evidence type="ECO:0000259" key="8">
    <source>
        <dbReference type="PROSITE" id="PS50156"/>
    </source>
</evidence>
<protein>
    <submittedName>
        <fullName evidence="9">MMPL family transporter</fullName>
    </submittedName>
</protein>
<dbReference type="AlphaFoldDB" id="A0A7J5AYQ9"/>
<evidence type="ECO:0000256" key="3">
    <source>
        <dbReference type="ARBA" id="ARBA00022692"/>
    </source>
</evidence>
<feature type="compositionally biased region" description="Low complexity" evidence="6">
    <location>
        <begin position="963"/>
        <end position="980"/>
    </location>
</feature>
<feature type="transmembrane region" description="Helical" evidence="7">
    <location>
        <begin position="273"/>
        <end position="301"/>
    </location>
</feature>
<evidence type="ECO:0000256" key="1">
    <source>
        <dbReference type="ARBA" id="ARBA00004651"/>
    </source>
</evidence>
<dbReference type="RefSeq" id="WP_151424420.1">
    <property type="nucleotide sequence ID" value="NZ_WBJX01000005.1"/>
</dbReference>
<feature type="transmembrane region" description="Helical" evidence="7">
    <location>
        <begin position="181"/>
        <end position="201"/>
    </location>
</feature>
<feature type="transmembrane region" description="Helical" evidence="7">
    <location>
        <begin position="663"/>
        <end position="686"/>
    </location>
</feature>
<dbReference type="PROSITE" id="PS50156">
    <property type="entry name" value="SSD"/>
    <property type="match status" value="1"/>
</dbReference>
<feature type="domain" description="SSD" evidence="8">
    <location>
        <begin position="181"/>
        <end position="330"/>
    </location>
</feature>
<dbReference type="SUPFAM" id="SSF82866">
    <property type="entry name" value="Multidrug efflux transporter AcrB transmembrane domain"/>
    <property type="match status" value="2"/>
</dbReference>
<accession>A0A7J5AYQ9</accession>
<feature type="transmembrane region" description="Helical" evidence="7">
    <location>
        <begin position="526"/>
        <end position="546"/>
    </location>
</feature>
<keyword evidence="5 7" id="KW-0472">Membrane</keyword>
<dbReference type="InterPro" id="IPR004869">
    <property type="entry name" value="MMPL_dom"/>
</dbReference>
<feature type="region of interest" description="Disordered" evidence="6">
    <location>
        <begin position="963"/>
        <end position="986"/>
    </location>
</feature>
<dbReference type="PANTHER" id="PTHR33406">
    <property type="entry name" value="MEMBRANE PROTEIN MJ1562-RELATED"/>
    <property type="match status" value="1"/>
</dbReference>
<evidence type="ECO:0000256" key="5">
    <source>
        <dbReference type="ARBA" id="ARBA00023136"/>
    </source>
</evidence>
<feature type="transmembrane region" description="Helical" evidence="7">
    <location>
        <begin position="234"/>
        <end position="252"/>
    </location>
</feature>
<feature type="transmembrane region" description="Helical" evidence="7">
    <location>
        <begin position="558"/>
        <end position="578"/>
    </location>
</feature>
<dbReference type="Pfam" id="PF03176">
    <property type="entry name" value="MMPL"/>
    <property type="match status" value="2"/>
</dbReference>
<keyword evidence="2" id="KW-1003">Cell membrane</keyword>
<dbReference type="InterPro" id="IPR000731">
    <property type="entry name" value="SSD"/>
</dbReference>
<evidence type="ECO:0000313" key="10">
    <source>
        <dbReference type="Proteomes" id="UP000490386"/>
    </source>
</evidence>
<dbReference type="OrthoDB" id="7051771at2"/>